<keyword evidence="4 10" id="KW-0808">Transferase</keyword>
<evidence type="ECO:0000256" key="12">
    <source>
        <dbReference type="RuleBase" id="RU003784"/>
    </source>
</evidence>
<organism evidence="14 15">
    <name type="scientific">Weissella oryzae (strain DSM 25784 / JCM 18191 / LMG 30913 / SG25)</name>
    <dbReference type="NCBI Taxonomy" id="1329250"/>
    <lineage>
        <taxon>Bacteria</taxon>
        <taxon>Bacillati</taxon>
        <taxon>Bacillota</taxon>
        <taxon>Bacilli</taxon>
        <taxon>Lactobacillales</taxon>
        <taxon>Lactobacillaceae</taxon>
        <taxon>Weissella</taxon>
    </lineage>
</organism>
<dbReference type="GO" id="GO:0052381">
    <property type="term" value="F:tRNA dimethylallyltransferase activity"/>
    <property type="evidence" value="ECO:0007669"/>
    <property type="project" value="UniProtKB-UniRule"/>
</dbReference>
<comment type="function">
    <text evidence="2 10 12">Catalyzes the transfer of a dimethylallyl group onto the adenine at position 37 in tRNAs that read codons beginning with uridine, leading to the formation of N6-(dimethylallyl)adenosine (i(6)A).</text>
</comment>
<dbReference type="STRING" id="1329250.WOSG25_140450"/>
<evidence type="ECO:0000313" key="15">
    <source>
        <dbReference type="Proteomes" id="UP000030643"/>
    </source>
</evidence>
<evidence type="ECO:0000256" key="4">
    <source>
        <dbReference type="ARBA" id="ARBA00022679"/>
    </source>
</evidence>
<evidence type="ECO:0000256" key="5">
    <source>
        <dbReference type="ARBA" id="ARBA00022694"/>
    </source>
</evidence>
<accession>A0A069CWI9</accession>
<dbReference type="HAMAP" id="MF_00185">
    <property type="entry name" value="IPP_trans"/>
    <property type="match status" value="1"/>
</dbReference>
<name>A0A069CWI9_WEIOS</name>
<dbReference type="Gene3D" id="3.40.50.300">
    <property type="entry name" value="P-loop containing nucleotide triphosphate hydrolases"/>
    <property type="match status" value="1"/>
</dbReference>
<reference evidence="15" key="1">
    <citation type="journal article" date="2014" name="Genome Announc.">
        <title>Draft genome sequence of Weissella oryzae SG25T, isolated from fermented rice grains.</title>
        <authorList>
            <person name="Tanizawa Y."/>
            <person name="Fujisawa T."/>
            <person name="Mochizuki T."/>
            <person name="Kaminuma E."/>
            <person name="Suzuki Y."/>
            <person name="Nakamura Y."/>
            <person name="Tohno M."/>
        </authorList>
    </citation>
    <scope>NUCLEOTIDE SEQUENCE [LARGE SCALE GENOMIC DNA]</scope>
    <source>
        <strain evidence="15">DSM 25784 / JCM 18191 / LMG 30913 / SG25</strain>
    </source>
</reference>
<feature type="site" description="Interaction with substrate tRNA" evidence="10">
    <location>
        <position position="118"/>
    </location>
</feature>
<dbReference type="Proteomes" id="UP000030643">
    <property type="component" value="Unassembled WGS sequence"/>
</dbReference>
<dbReference type="Gene3D" id="1.10.20.140">
    <property type="match status" value="1"/>
</dbReference>
<evidence type="ECO:0000256" key="9">
    <source>
        <dbReference type="ARBA" id="ARBA00049563"/>
    </source>
</evidence>
<keyword evidence="7 10" id="KW-0067">ATP-binding</keyword>
<evidence type="ECO:0000256" key="6">
    <source>
        <dbReference type="ARBA" id="ARBA00022741"/>
    </source>
</evidence>
<gene>
    <name evidence="10 14" type="primary">miaA</name>
    <name evidence="14" type="ORF">WOSG25_140450</name>
</gene>
<comment type="caution">
    <text evidence="10">Lacks conserved residue(s) required for the propagation of feature annotation.</text>
</comment>
<evidence type="ECO:0000256" key="8">
    <source>
        <dbReference type="ARBA" id="ARBA00022842"/>
    </source>
</evidence>
<evidence type="ECO:0000256" key="13">
    <source>
        <dbReference type="RuleBase" id="RU003785"/>
    </source>
</evidence>
<feature type="binding site" evidence="10">
    <location>
        <begin position="27"/>
        <end position="34"/>
    </location>
    <ligand>
        <name>ATP</name>
        <dbReference type="ChEBI" id="CHEBI:30616"/>
    </ligand>
</feature>
<dbReference type="PANTHER" id="PTHR11088:SF60">
    <property type="entry name" value="TRNA DIMETHYLALLYLTRANSFERASE"/>
    <property type="match status" value="1"/>
</dbReference>
<evidence type="ECO:0000256" key="3">
    <source>
        <dbReference type="ARBA" id="ARBA00005842"/>
    </source>
</evidence>
<dbReference type="InterPro" id="IPR027417">
    <property type="entry name" value="P-loop_NTPase"/>
</dbReference>
<comment type="cofactor">
    <cofactor evidence="1 10">
        <name>Mg(2+)</name>
        <dbReference type="ChEBI" id="CHEBI:18420"/>
    </cofactor>
</comment>
<dbReference type="SUPFAM" id="SSF52540">
    <property type="entry name" value="P-loop containing nucleoside triphosphate hydrolases"/>
    <property type="match status" value="2"/>
</dbReference>
<dbReference type="PANTHER" id="PTHR11088">
    <property type="entry name" value="TRNA DIMETHYLALLYLTRANSFERASE"/>
    <property type="match status" value="1"/>
</dbReference>
<keyword evidence="8 10" id="KW-0460">Magnesium</keyword>
<evidence type="ECO:0000256" key="10">
    <source>
        <dbReference type="HAMAP-Rule" id="MF_00185"/>
    </source>
</evidence>
<comment type="similarity">
    <text evidence="3 10 13">Belongs to the IPP transferase family.</text>
</comment>
<evidence type="ECO:0000256" key="2">
    <source>
        <dbReference type="ARBA" id="ARBA00003213"/>
    </source>
</evidence>
<dbReference type="GO" id="GO:0005524">
    <property type="term" value="F:ATP binding"/>
    <property type="evidence" value="ECO:0007669"/>
    <property type="project" value="UniProtKB-UniRule"/>
</dbReference>
<keyword evidence="6 10" id="KW-0547">Nucleotide-binding</keyword>
<dbReference type="AlphaFoldDB" id="A0A069CWI9"/>
<dbReference type="EC" id="2.5.1.75" evidence="10"/>
<dbReference type="InterPro" id="IPR018022">
    <property type="entry name" value="IPT"/>
</dbReference>
<evidence type="ECO:0000256" key="1">
    <source>
        <dbReference type="ARBA" id="ARBA00001946"/>
    </source>
</evidence>
<sequence>MKNKIIIEYEVDMLEKNELPKIIVILGPTAVGKTALSLELAQKYNGEIISGDSMQIYRGLSVGTAKATSAEQSIAPHHLIDIADPTETFSAAKFVTLAQTAIKEITAKNKLPIIVGGTGFYIQALLGDRPLANLDIDLPEAEVATWTKKVQQEGESGIRAVLATVDPVSEARILPGQIRRLVRALLISQHSGQAFSALQPVAKRQYNAFIIGLNTGRQKLYDRINQRVDLMLENGLLAEAQLVEKLPASSTAKMAIGYKELFPYLRGESSLAQASEQLKLASRRYAKRQLTWFNNQFTDIHWYDLVEHPSELDQIIDELARFV</sequence>
<evidence type="ECO:0000256" key="7">
    <source>
        <dbReference type="ARBA" id="ARBA00022840"/>
    </source>
</evidence>
<feature type="region of interest" description="Interaction with substrate tRNA" evidence="10">
    <location>
        <begin position="52"/>
        <end position="55"/>
    </location>
</feature>
<evidence type="ECO:0000313" key="14">
    <source>
        <dbReference type="EMBL" id="GAK31742.1"/>
    </source>
</evidence>
<comment type="subunit">
    <text evidence="10">Monomer.</text>
</comment>
<feature type="binding site" evidence="10">
    <location>
        <begin position="29"/>
        <end position="34"/>
    </location>
    <ligand>
        <name>substrate</name>
    </ligand>
</feature>
<comment type="catalytic activity">
    <reaction evidence="9 10 11">
        <text>adenosine(37) in tRNA + dimethylallyl diphosphate = N(6)-dimethylallyladenosine(37) in tRNA + diphosphate</text>
        <dbReference type="Rhea" id="RHEA:26482"/>
        <dbReference type="Rhea" id="RHEA-COMP:10162"/>
        <dbReference type="Rhea" id="RHEA-COMP:10375"/>
        <dbReference type="ChEBI" id="CHEBI:33019"/>
        <dbReference type="ChEBI" id="CHEBI:57623"/>
        <dbReference type="ChEBI" id="CHEBI:74411"/>
        <dbReference type="ChEBI" id="CHEBI:74415"/>
        <dbReference type="EC" id="2.5.1.75"/>
    </reaction>
</comment>
<dbReference type="EMBL" id="DF820497">
    <property type="protein sequence ID" value="GAK31742.1"/>
    <property type="molecule type" value="Genomic_DNA"/>
</dbReference>
<dbReference type="Pfam" id="PF01715">
    <property type="entry name" value="IPPT"/>
    <property type="match status" value="1"/>
</dbReference>
<protein>
    <recommendedName>
        <fullName evidence="10">tRNA dimethylallyltransferase</fullName>
        <ecNumber evidence="10">2.5.1.75</ecNumber>
    </recommendedName>
    <alternativeName>
        <fullName evidence="10">Dimethylallyl diphosphate:tRNA dimethylallyltransferase</fullName>
        <shortName evidence="10">DMAPP:tRNA dimethylallyltransferase</shortName>
        <shortName evidence="10">DMATase</shortName>
    </alternativeName>
    <alternativeName>
        <fullName evidence="10">Isopentenyl-diphosphate:tRNA isopentenyltransferase</fullName>
        <shortName evidence="10">IPP transferase</shortName>
        <shortName evidence="10">IPPT</shortName>
        <shortName evidence="10">IPTase</shortName>
    </alternativeName>
</protein>
<evidence type="ECO:0000256" key="11">
    <source>
        <dbReference type="RuleBase" id="RU003783"/>
    </source>
</evidence>
<keyword evidence="15" id="KW-1185">Reference proteome</keyword>
<keyword evidence="5 10" id="KW-0819">tRNA processing</keyword>
<dbReference type="InterPro" id="IPR039657">
    <property type="entry name" value="Dimethylallyltransferase"/>
</dbReference>
<proteinExistence type="inferred from homology"/>
<dbReference type="eggNOG" id="COG0324">
    <property type="taxonomic scope" value="Bacteria"/>
</dbReference>
<dbReference type="NCBIfam" id="TIGR00174">
    <property type="entry name" value="miaA"/>
    <property type="match status" value="1"/>
</dbReference>
<dbReference type="GO" id="GO:0006400">
    <property type="term" value="P:tRNA modification"/>
    <property type="evidence" value="ECO:0007669"/>
    <property type="project" value="TreeGrafter"/>
</dbReference>